<evidence type="ECO:0000256" key="3">
    <source>
        <dbReference type="ARBA" id="ARBA00022980"/>
    </source>
</evidence>
<organism evidence="8 9">
    <name type="scientific">Phaeodactylum tricornutum (strain CCAP 1055/1)</name>
    <dbReference type="NCBI Taxonomy" id="556484"/>
    <lineage>
        <taxon>Eukaryota</taxon>
        <taxon>Sar</taxon>
        <taxon>Stramenopiles</taxon>
        <taxon>Ochrophyta</taxon>
        <taxon>Bacillariophyta</taxon>
        <taxon>Bacillariophyceae</taxon>
        <taxon>Bacillariophycidae</taxon>
        <taxon>Naviculales</taxon>
        <taxon>Phaeodactylaceae</taxon>
        <taxon>Phaeodactylum</taxon>
    </lineage>
</organism>
<dbReference type="AlphaFoldDB" id="B7FQR1"/>
<dbReference type="GO" id="GO:0003735">
    <property type="term" value="F:structural constituent of ribosome"/>
    <property type="evidence" value="ECO:0007669"/>
    <property type="project" value="TreeGrafter"/>
</dbReference>
<evidence type="ECO:0000256" key="5">
    <source>
        <dbReference type="ARBA" id="ARBA00023274"/>
    </source>
</evidence>
<evidence type="ECO:0000256" key="4">
    <source>
        <dbReference type="ARBA" id="ARBA00023128"/>
    </source>
</evidence>
<accession>B7FQR1</accession>
<dbReference type="Proteomes" id="UP000000759">
    <property type="component" value="Chromosome 1"/>
</dbReference>
<evidence type="ECO:0000256" key="2">
    <source>
        <dbReference type="ARBA" id="ARBA00022946"/>
    </source>
</evidence>
<dbReference type="eggNOG" id="ENOG502SXQ1">
    <property type="taxonomic scope" value="Eukaryota"/>
</dbReference>
<evidence type="ECO:0000256" key="1">
    <source>
        <dbReference type="ARBA" id="ARBA00004173"/>
    </source>
</evidence>
<name>B7FQR1_PHATC</name>
<dbReference type="PaxDb" id="2850-Phatr32285"/>
<dbReference type="RefSeq" id="XP_002176915.1">
    <property type="nucleotide sequence ID" value="XM_002176879.1"/>
</dbReference>
<evidence type="ECO:0000313" key="9">
    <source>
        <dbReference type="Proteomes" id="UP000000759"/>
    </source>
</evidence>
<keyword evidence="3" id="KW-0689">Ribosomal protein</keyword>
<dbReference type="Pfam" id="PF08561">
    <property type="entry name" value="Ribosomal_L37"/>
    <property type="match status" value="1"/>
</dbReference>
<comment type="similarity">
    <text evidence="6">Belongs to the mitochondrion-specific ribosomal protein mL54 family.</text>
</comment>
<dbReference type="HOGENOM" id="CLU_2138354_0_0_1"/>
<dbReference type="InParanoid" id="B7FQR1"/>
<keyword evidence="4" id="KW-0496">Mitochondrion</keyword>
<sequence length="113" mass="12794">MNALLCRQVASLRRLPPSISRGFIVQATSPNLMPMKAGTPIPGLDIYKDKDPPVALERSEYPEWVNDLSKPLVSLAMLRRMSVEDATDREMRRYLKLVRKGEIKKKNEEAGAK</sequence>
<gene>
    <name evidence="8" type="ORF">PHATRDRAFT_32285</name>
</gene>
<evidence type="ECO:0000256" key="7">
    <source>
        <dbReference type="ARBA" id="ARBA00035179"/>
    </source>
</evidence>
<dbReference type="KEGG" id="pti:PHATRDRAFT_32285"/>
<keyword evidence="2" id="KW-0809">Transit peptide</keyword>
<dbReference type="PANTHER" id="PTHR28595:SF1">
    <property type="entry name" value="LARGE RIBOSOMAL SUBUNIT PROTEIN ML54"/>
    <property type="match status" value="1"/>
</dbReference>
<dbReference type="GO" id="GO:0005762">
    <property type="term" value="C:mitochondrial large ribosomal subunit"/>
    <property type="evidence" value="ECO:0007669"/>
    <property type="project" value="TreeGrafter"/>
</dbReference>
<reference evidence="9" key="2">
    <citation type="submission" date="2008-08" db="EMBL/GenBank/DDBJ databases">
        <authorList>
            <consortium name="Diatom Consortium"/>
            <person name="Grigoriev I."/>
            <person name="Grimwood J."/>
            <person name="Kuo A."/>
            <person name="Otillar R.P."/>
            <person name="Salamov A."/>
            <person name="Detter J.C."/>
            <person name="Lindquist E."/>
            <person name="Shapiro H."/>
            <person name="Lucas S."/>
            <person name="Glavina del Rio T."/>
            <person name="Pitluck S."/>
            <person name="Rokhsar D."/>
            <person name="Bowler C."/>
        </authorList>
    </citation>
    <scope>GENOME REANNOTATION</scope>
    <source>
        <strain evidence="9">CCAP 1055/1</strain>
    </source>
</reference>
<dbReference type="PANTHER" id="PTHR28595">
    <property type="entry name" value="39S RIBOSOMAL PROTEIN L54, MITOCHONDRIAL"/>
    <property type="match status" value="1"/>
</dbReference>
<dbReference type="EMBL" id="CM000605">
    <property type="protein sequence ID" value="EEC51378.1"/>
    <property type="molecule type" value="Genomic_DNA"/>
</dbReference>
<dbReference type="InterPro" id="IPR013870">
    <property type="entry name" value="Ribosomal_mL54"/>
</dbReference>
<proteinExistence type="inferred from homology"/>
<comment type="subcellular location">
    <subcellularLocation>
        <location evidence="1">Mitochondrion</location>
    </subcellularLocation>
</comment>
<dbReference type="GeneID" id="7196745"/>
<dbReference type="OrthoDB" id="10252718at2759"/>
<keyword evidence="9" id="KW-1185">Reference proteome</keyword>
<evidence type="ECO:0000256" key="6">
    <source>
        <dbReference type="ARBA" id="ARBA00033752"/>
    </source>
</evidence>
<protein>
    <recommendedName>
        <fullName evidence="7">Large ribosomal subunit protein mL54</fullName>
    </recommendedName>
</protein>
<reference evidence="8 9" key="1">
    <citation type="journal article" date="2008" name="Nature">
        <title>The Phaeodactylum genome reveals the evolutionary history of diatom genomes.</title>
        <authorList>
            <person name="Bowler C."/>
            <person name="Allen A.E."/>
            <person name="Badger J.H."/>
            <person name="Grimwood J."/>
            <person name="Jabbari K."/>
            <person name="Kuo A."/>
            <person name="Maheswari U."/>
            <person name="Martens C."/>
            <person name="Maumus F."/>
            <person name="Otillar R.P."/>
            <person name="Rayko E."/>
            <person name="Salamov A."/>
            <person name="Vandepoele K."/>
            <person name="Beszteri B."/>
            <person name="Gruber A."/>
            <person name="Heijde M."/>
            <person name="Katinka M."/>
            <person name="Mock T."/>
            <person name="Valentin K."/>
            <person name="Verret F."/>
            <person name="Berges J.A."/>
            <person name="Brownlee C."/>
            <person name="Cadoret J.P."/>
            <person name="Chiovitti A."/>
            <person name="Choi C.J."/>
            <person name="Coesel S."/>
            <person name="De Martino A."/>
            <person name="Detter J.C."/>
            <person name="Durkin C."/>
            <person name="Falciatore A."/>
            <person name="Fournet J."/>
            <person name="Haruta M."/>
            <person name="Huysman M.J."/>
            <person name="Jenkins B.D."/>
            <person name="Jiroutova K."/>
            <person name="Jorgensen R.E."/>
            <person name="Joubert Y."/>
            <person name="Kaplan A."/>
            <person name="Kroger N."/>
            <person name="Kroth P.G."/>
            <person name="La Roche J."/>
            <person name="Lindquist E."/>
            <person name="Lommer M."/>
            <person name="Martin-Jezequel V."/>
            <person name="Lopez P.J."/>
            <person name="Lucas S."/>
            <person name="Mangogna M."/>
            <person name="McGinnis K."/>
            <person name="Medlin L.K."/>
            <person name="Montsant A."/>
            <person name="Oudot-Le Secq M.P."/>
            <person name="Napoli C."/>
            <person name="Obornik M."/>
            <person name="Parker M.S."/>
            <person name="Petit J.L."/>
            <person name="Porcel B.M."/>
            <person name="Poulsen N."/>
            <person name="Robison M."/>
            <person name="Rychlewski L."/>
            <person name="Rynearson T.A."/>
            <person name="Schmutz J."/>
            <person name="Shapiro H."/>
            <person name="Siaut M."/>
            <person name="Stanley M."/>
            <person name="Sussman M.R."/>
            <person name="Taylor A.R."/>
            <person name="Vardi A."/>
            <person name="von Dassow P."/>
            <person name="Vyverman W."/>
            <person name="Willis A."/>
            <person name="Wyrwicz L.S."/>
            <person name="Rokhsar D.S."/>
            <person name="Weissenbach J."/>
            <person name="Armbrust E.V."/>
            <person name="Green B.R."/>
            <person name="Van de Peer Y."/>
            <person name="Grigoriev I.V."/>
        </authorList>
    </citation>
    <scope>NUCLEOTIDE SEQUENCE [LARGE SCALE GENOMIC DNA]</scope>
    <source>
        <strain evidence="8 9">CCAP 1055/1</strain>
    </source>
</reference>
<evidence type="ECO:0000313" key="8">
    <source>
        <dbReference type="EMBL" id="EEC51378.1"/>
    </source>
</evidence>
<dbReference type="SMR" id="B7FQR1"/>
<keyword evidence="5" id="KW-0687">Ribonucleoprotein</keyword>